<protein>
    <recommendedName>
        <fullName evidence="6">T9SS C-terminal target domain-containing protein</fullName>
    </recommendedName>
</protein>
<evidence type="ECO:0000313" key="5">
    <source>
        <dbReference type="Proteomes" id="UP000607559"/>
    </source>
</evidence>
<organism evidence="4 5">
    <name type="scientific">Puia dinghuensis</name>
    <dbReference type="NCBI Taxonomy" id="1792502"/>
    <lineage>
        <taxon>Bacteria</taxon>
        <taxon>Pseudomonadati</taxon>
        <taxon>Bacteroidota</taxon>
        <taxon>Chitinophagia</taxon>
        <taxon>Chitinophagales</taxon>
        <taxon>Chitinophagaceae</taxon>
        <taxon>Puia</taxon>
    </lineage>
</organism>
<dbReference type="GO" id="GO:0016788">
    <property type="term" value="F:hydrolase activity, acting on ester bonds"/>
    <property type="evidence" value="ECO:0007669"/>
    <property type="project" value="UniProtKB-ARBA"/>
</dbReference>
<dbReference type="InterPro" id="IPR050955">
    <property type="entry name" value="Plant_Biomass_Hydrol_Est"/>
</dbReference>
<dbReference type="InterPro" id="IPR011050">
    <property type="entry name" value="Pectin_lyase_fold/virulence"/>
</dbReference>
<dbReference type="Pfam" id="PF22352">
    <property type="entry name" value="K319L-like_PKD"/>
    <property type="match status" value="1"/>
</dbReference>
<dbReference type="InterPro" id="IPR026444">
    <property type="entry name" value="Secre_tail"/>
</dbReference>
<name>A0A8J2UD59_9BACT</name>
<evidence type="ECO:0000313" key="4">
    <source>
        <dbReference type="EMBL" id="GGB00851.1"/>
    </source>
</evidence>
<reference evidence="4" key="1">
    <citation type="journal article" date="2014" name="Int. J. Syst. Evol. Microbiol.">
        <title>Complete genome sequence of Corynebacterium casei LMG S-19264T (=DSM 44701T), isolated from a smear-ripened cheese.</title>
        <authorList>
            <consortium name="US DOE Joint Genome Institute (JGI-PGF)"/>
            <person name="Walter F."/>
            <person name="Albersmeier A."/>
            <person name="Kalinowski J."/>
            <person name="Ruckert C."/>
        </authorList>
    </citation>
    <scope>NUCLEOTIDE SEQUENCE</scope>
    <source>
        <strain evidence="4">CGMCC 1.15448</strain>
    </source>
</reference>
<accession>A0A8J2UD59</accession>
<dbReference type="PANTHER" id="PTHR43037">
    <property type="entry name" value="UNNAMED PRODUCT-RELATED"/>
    <property type="match status" value="1"/>
</dbReference>
<gene>
    <name evidence="4" type="ORF">GCM10011511_25180</name>
</gene>
<dbReference type="InterPro" id="IPR013783">
    <property type="entry name" value="Ig-like_fold"/>
</dbReference>
<dbReference type="InterPro" id="IPR036514">
    <property type="entry name" value="SGNH_hydro_sf"/>
</dbReference>
<dbReference type="CDD" id="cd00229">
    <property type="entry name" value="SGNH_hydrolase"/>
    <property type="match status" value="1"/>
</dbReference>
<dbReference type="Gene3D" id="3.40.50.1820">
    <property type="entry name" value="alpha/beta hydrolase"/>
    <property type="match status" value="2"/>
</dbReference>
<evidence type="ECO:0000256" key="3">
    <source>
        <dbReference type="SAM" id="SignalP"/>
    </source>
</evidence>
<dbReference type="InterPro" id="IPR006626">
    <property type="entry name" value="PbH1"/>
</dbReference>
<dbReference type="Proteomes" id="UP000607559">
    <property type="component" value="Unassembled WGS sequence"/>
</dbReference>
<dbReference type="PANTHER" id="PTHR43037:SF5">
    <property type="entry name" value="FERULOYL ESTERASE"/>
    <property type="match status" value="1"/>
</dbReference>
<keyword evidence="2" id="KW-0378">Hydrolase</keyword>
<feature type="chain" id="PRO_5035250604" description="T9SS C-terminal target domain-containing protein" evidence="3">
    <location>
        <begin position="22"/>
        <end position="1575"/>
    </location>
</feature>
<feature type="signal peptide" evidence="3">
    <location>
        <begin position="1"/>
        <end position="21"/>
    </location>
</feature>
<dbReference type="EMBL" id="BMJC01000002">
    <property type="protein sequence ID" value="GGB00851.1"/>
    <property type="molecule type" value="Genomic_DNA"/>
</dbReference>
<dbReference type="SMART" id="SM00710">
    <property type="entry name" value="PbH1"/>
    <property type="match status" value="5"/>
</dbReference>
<dbReference type="Gene3D" id="2.60.40.10">
    <property type="entry name" value="Immunoglobulins"/>
    <property type="match status" value="1"/>
</dbReference>
<keyword evidence="5" id="KW-1185">Reference proteome</keyword>
<reference evidence="4" key="2">
    <citation type="submission" date="2020-09" db="EMBL/GenBank/DDBJ databases">
        <authorList>
            <person name="Sun Q."/>
            <person name="Zhou Y."/>
        </authorList>
    </citation>
    <scope>NUCLEOTIDE SEQUENCE</scope>
    <source>
        <strain evidence="4">CGMCC 1.15448</strain>
    </source>
</reference>
<keyword evidence="1 3" id="KW-0732">Signal</keyword>
<dbReference type="SUPFAM" id="SSF53474">
    <property type="entry name" value="alpha/beta-Hydrolases"/>
    <property type="match status" value="2"/>
</dbReference>
<dbReference type="RefSeq" id="WP_188932046.1">
    <property type="nucleotide sequence ID" value="NZ_BMJC01000002.1"/>
</dbReference>
<proteinExistence type="predicted"/>
<evidence type="ECO:0000256" key="2">
    <source>
        <dbReference type="ARBA" id="ARBA00022801"/>
    </source>
</evidence>
<evidence type="ECO:0000256" key="1">
    <source>
        <dbReference type="ARBA" id="ARBA00022729"/>
    </source>
</evidence>
<evidence type="ECO:0008006" key="6">
    <source>
        <dbReference type="Google" id="ProtNLM"/>
    </source>
</evidence>
<dbReference type="Gene3D" id="3.40.50.1110">
    <property type="entry name" value="SGNH hydrolase"/>
    <property type="match status" value="1"/>
</dbReference>
<sequence length="1575" mass="168224">MKKNLLLLVEALLCLNQLLHAQTVIGNQNVDRFPKNQYSDSTYGLTWLPTSYASNPNKRYPLIVFLHGAGEAGTGISGLSTLLNQGIPKKIAAGFQPVAVNPKDGQTYEFIVVSPQAPSWSYNYDQLKYILPNVLGKYRVDTNRIYLTGISAGGDGVYTCVGSGDTNFVKKIAAAATFSSAGVDGVNGLMDFEVIANFKNATKQYGAQFWTIIGDFDSFLGINLQYHDSLNVLSPTVPDKLTIIDSFGHGTTPWRPTTATWDSLYDTTYRPMVNSYTSMANCDNNCPAAIVGPPYGHPGSPVEGSGATQDSLNLYEWFLLFSRGASTSGTGGGGTSYAPPTVSAGANQTIALPLDSVSLTSSNTVTGATLTSTIWTKFKTSGQSISRLGVLGSSTSAGGGADNFDSSYVGRLRAFYIPYGIIDSVIDLAVFGYNPYQAMPTGYVPPADVTTKLAPSDVPDTAHNITALLRRHPTHVLINFPTNGYDVLTMPEIMFPLQYLADTLNSLGITWYITTTQPRSDEAFSTPARQQFLQVVRDSILNRFGSHAIDFYDNMVQPGTTYKIPAYDAGDSIHFNDLGHLQLFRQVVGANMFQNVATSPAIIATPAAQNTKVTHLGAGVKAFQVTVLDSHKQKNSAVVTVTVDSAGPPPPPAPCGSRHRWEITPNGDTAFWAHAGGNPDISQFQPGDTLAFKATNAFGNYWTYITLDGFQGNAACPLVMINEGGQTWVRGNTITISNSSYVKLTGSGVAGQKYGWLITGADPSLRPQGPFALSVTGRSKHVEIDSISIHNTGLGIQIQTDPDCADSLDYPNWVLDSMFIHDNRIVGVWNEGMYIGNTSPDNAPYDHRPVTCNNVTVYPIPMKNGYTKIWNNYVDSTGRGGIQLSDADSGISEIAFNTVKHSGMNGDDAQGTGISVGLYSHAYIHDNTISNTYTWAIASIGACGTNIPLRIENNHTDSSGYLASYHLDTTSRAFINPATEPTYPNPLTYPYAIWVDTRQRVYTTDNPAGTAVHGKDSTQFWIKNNVIGRFKCYTSTTDNQSAIQIEDHFSGLQSTGNIICGNTSSVGQSILVYTGNAGHPVSYSTNCGTPPAAKAGPNQTITLPVDSVVLDGRGSTGTISSWLWTEVSGPNTPVLATPTNDTTKVTGLIQGVYVFQLSLNGGADSARVTVNVQAAGTTVGRMLVDSFPNDQSGDLDYGLTWLPPTYAGNPGKTYPLIVSLHTYQQSGSGRGAVTKLITAGLPYKIAGGWNPYAVAPGTGTPYEFIVVAPQDPNFTPNYNSLKYILPNILSRYRVDTTRIYFTGHAAGGDGVFTCLGSGDSSFIKKIAAAATSSSFGADGVNGLTDVQVEGQLRYASKSYGVRVLTVAGDGDGLLGVQIRYHDSVNLLSPTPADKLTLIGGVDSTWNLVYDTTYRPLMNYYGHTANCDNGCPAITSSAGSSSPVRGSGKTQDSLNVFEWFLLSQKVGSGPFNSGVVTQAVSGVGVRLDAAAGEFVKVYPNPVVSGRVTVTARTGDMGKVIVSVLDASGRVLQENVFTKNASLFEQQVVLPPVTQGVYLLKVQVAGKAPVLFKVLKN</sequence>
<comment type="caution">
    <text evidence="4">The sequence shown here is derived from an EMBL/GenBank/DDBJ whole genome shotgun (WGS) entry which is preliminary data.</text>
</comment>
<dbReference type="SUPFAM" id="SSF52266">
    <property type="entry name" value="SGNH hydrolase"/>
    <property type="match status" value="1"/>
</dbReference>
<dbReference type="NCBIfam" id="TIGR04183">
    <property type="entry name" value="Por_Secre_tail"/>
    <property type="match status" value="1"/>
</dbReference>
<dbReference type="InterPro" id="IPR029058">
    <property type="entry name" value="AB_hydrolase_fold"/>
</dbReference>
<dbReference type="SUPFAM" id="SSF51126">
    <property type="entry name" value="Pectin lyase-like"/>
    <property type="match status" value="1"/>
</dbReference>